<reference evidence="1 2" key="1">
    <citation type="journal article" date="2022" name="Plant J.">
        <title>Chromosome-level genome of Camellia lanceoleosa provides a valuable resource for understanding genome evolution and self-incompatibility.</title>
        <authorList>
            <person name="Gong W."/>
            <person name="Xiao S."/>
            <person name="Wang L."/>
            <person name="Liao Z."/>
            <person name="Chang Y."/>
            <person name="Mo W."/>
            <person name="Hu G."/>
            <person name="Li W."/>
            <person name="Zhao G."/>
            <person name="Zhu H."/>
            <person name="Hu X."/>
            <person name="Ji K."/>
            <person name="Xiang X."/>
            <person name="Song Q."/>
            <person name="Yuan D."/>
            <person name="Jin S."/>
            <person name="Zhang L."/>
        </authorList>
    </citation>
    <scope>NUCLEOTIDE SEQUENCE [LARGE SCALE GENOMIC DNA]</scope>
    <source>
        <strain evidence="1">SQ_2022a</strain>
    </source>
</reference>
<dbReference type="EMBL" id="CM045763">
    <property type="protein sequence ID" value="KAI8021595.1"/>
    <property type="molecule type" value="Genomic_DNA"/>
</dbReference>
<protein>
    <submittedName>
        <fullName evidence="1">Uncharacterized protein</fullName>
    </submittedName>
</protein>
<sequence length="110" mass="12306">MLSPMVARRRGRPCMKRKVSKVDAIVNRLKGKSKKPPKADPVHQCQPQKLNFPGIDDMQDNTYHEPATQTAPYYFPCMDGTQQKQNLLNEASQILNVASAESAESAECKC</sequence>
<keyword evidence="2" id="KW-1185">Reference proteome</keyword>
<comment type="caution">
    <text evidence="1">The sequence shown here is derived from an EMBL/GenBank/DDBJ whole genome shotgun (WGS) entry which is preliminary data.</text>
</comment>
<name>A0ACC0I830_9ERIC</name>
<evidence type="ECO:0000313" key="1">
    <source>
        <dbReference type="EMBL" id="KAI8021595.1"/>
    </source>
</evidence>
<evidence type="ECO:0000313" key="2">
    <source>
        <dbReference type="Proteomes" id="UP001060215"/>
    </source>
</evidence>
<accession>A0ACC0I830</accession>
<organism evidence="1 2">
    <name type="scientific">Camellia lanceoleosa</name>
    <dbReference type="NCBI Taxonomy" id="1840588"/>
    <lineage>
        <taxon>Eukaryota</taxon>
        <taxon>Viridiplantae</taxon>
        <taxon>Streptophyta</taxon>
        <taxon>Embryophyta</taxon>
        <taxon>Tracheophyta</taxon>
        <taxon>Spermatophyta</taxon>
        <taxon>Magnoliopsida</taxon>
        <taxon>eudicotyledons</taxon>
        <taxon>Gunneridae</taxon>
        <taxon>Pentapetalae</taxon>
        <taxon>asterids</taxon>
        <taxon>Ericales</taxon>
        <taxon>Theaceae</taxon>
        <taxon>Camellia</taxon>
    </lineage>
</organism>
<gene>
    <name evidence="1" type="ORF">LOK49_LG03G02836</name>
</gene>
<dbReference type="Proteomes" id="UP001060215">
    <property type="component" value="Chromosome 6"/>
</dbReference>
<proteinExistence type="predicted"/>